<protein>
    <submittedName>
        <fullName evidence="1">Uncharacterized protein</fullName>
    </submittedName>
</protein>
<name>A0A5S3WIZ6_9GAMM</name>
<evidence type="ECO:0000313" key="2">
    <source>
        <dbReference type="Proteomes" id="UP000310249"/>
    </source>
</evidence>
<accession>A0A5S3WIZ6</accession>
<sequence length="200" mass="22412">MDNTQLTFNASFKNTCLTVNIENGLITKASMSPNKDSFKHFCVTITGMDLSNAAYYGAKISLENSAAPKEKGITFVENHDELSICNILIRKVFNDSGAPNSGRYESSTLKNWQKTKDSEKYKQISDAITKYFEGNSLFKLDTTLVSVKNNTINLDLSSCIPKGQVQNTLVKLEKFTREYLNGVPIIVLIEEFEDANTKRK</sequence>
<organism evidence="1 2">
    <name type="scientific">Pseudoalteromonas rubra</name>
    <dbReference type="NCBI Taxonomy" id="43658"/>
    <lineage>
        <taxon>Bacteria</taxon>
        <taxon>Pseudomonadati</taxon>
        <taxon>Pseudomonadota</taxon>
        <taxon>Gammaproteobacteria</taxon>
        <taxon>Alteromonadales</taxon>
        <taxon>Pseudoalteromonadaceae</taxon>
        <taxon>Pseudoalteromonas</taxon>
    </lineage>
</organism>
<reference evidence="2" key="2">
    <citation type="submission" date="2019-06" db="EMBL/GenBank/DDBJ databases">
        <title>Co-occurence of chitin degradation, pigmentation and bioactivity in marine Pseudoalteromonas.</title>
        <authorList>
            <person name="Sonnenschein E.C."/>
            <person name="Bech P.K."/>
        </authorList>
    </citation>
    <scope>NUCLEOTIDE SEQUENCE [LARGE SCALE GENOMIC DNA]</scope>
    <source>
        <strain evidence="2">S2676</strain>
    </source>
</reference>
<dbReference type="RefSeq" id="WP_138549991.1">
    <property type="nucleotide sequence ID" value="NZ_PNCH01000006.1"/>
</dbReference>
<dbReference type="Proteomes" id="UP000310249">
    <property type="component" value="Unassembled WGS sequence"/>
</dbReference>
<dbReference type="EMBL" id="PNCI01000037">
    <property type="protein sequence ID" value="TMP27114.1"/>
    <property type="molecule type" value="Genomic_DNA"/>
</dbReference>
<evidence type="ECO:0000313" key="1">
    <source>
        <dbReference type="EMBL" id="TMP27114.1"/>
    </source>
</evidence>
<proteinExistence type="predicted"/>
<reference evidence="1 2" key="1">
    <citation type="submission" date="2018-01" db="EMBL/GenBank/DDBJ databases">
        <authorList>
            <person name="Paulsen S."/>
            <person name="Gram L.K."/>
        </authorList>
    </citation>
    <scope>NUCLEOTIDE SEQUENCE [LARGE SCALE GENOMIC DNA]</scope>
    <source>
        <strain evidence="1 2">S2676</strain>
    </source>
</reference>
<dbReference type="OrthoDB" id="6316241at2"/>
<comment type="caution">
    <text evidence="1">The sequence shown here is derived from an EMBL/GenBank/DDBJ whole genome shotgun (WGS) entry which is preliminary data.</text>
</comment>
<dbReference type="AlphaFoldDB" id="A0A5S3WIZ6"/>
<gene>
    <name evidence="1" type="ORF">CWB99_16510</name>
</gene>